<gene>
    <name evidence="3" type="ORF">GRI68_10975</name>
</gene>
<keyword evidence="4" id="KW-1185">Reference proteome</keyword>
<evidence type="ECO:0000256" key="1">
    <source>
        <dbReference type="SAM" id="MobiDB-lite"/>
    </source>
</evidence>
<dbReference type="RefSeq" id="WP_199799885.1">
    <property type="nucleotide sequence ID" value="NZ_WTYR01000001.1"/>
</dbReference>
<reference evidence="3 4" key="1">
    <citation type="submission" date="2019-12" db="EMBL/GenBank/DDBJ databases">
        <title>Genomic-based taxomic classification of the family Erythrobacteraceae.</title>
        <authorList>
            <person name="Xu L."/>
        </authorList>
    </citation>
    <scope>NUCLEOTIDE SEQUENCE [LARGE SCALE GENOMIC DNA]</scope>
    <source>
        <strain evidence="3 4">LMG 29519</strain>
    </source>
</reference>
<organism evidence="3 4">
    <name type="scientific">Alteriqipengyuania halimionae</name>
    <dbReference type="NCBI Taxonomy" id="1926630"/>
    <lineage>
        <taxon>Bacteria</taxon>
        <taxon>Pseudomonadati</taxon>
        <taxon>Pseudomonadota</taxon>
        <taxon>Alphaproteobacteria</taxon>
        <taxon>Sphingomonadales</taxon>
        <taxon>Erythrobacteraceae</taxon>
        <taxon>Alteriqipengyuania</taxon>
    </lineage>
</organism>
<name>A0A6I4U3W3_9SPHN</name>
<evidence type="ECO:0000313" key="4">
    <source>
        <dbReference type="Proteomes" id="UP000429229"/>
    </source>
</evidence>
<feature type="region of interest" description="Disordered" evidence="1">
    <location>
        <begin position="37"/>
        <end position="68"/>
    </location>
</feature>
<evidence type="ECO:0000256" key="2">
    <source>
        <dbReference type="SAM" id="Phobius"/>
    </source>
</evidence>
<evidence type="ECO:0000313" key="3">
    <source>
        <dbReference type="EMBL" id="MXP10700.1"/>
    </source>
</evidence>
<feature type="transmembrane region" description="Helical" evidence="2">
    <location>
        <begin position="12"/>
        <end position="34"/>
    </location>
</feature>
<keyword evidence="2" id="KW-1133">Transmembrane helix</keyword>
<dbReference type="EMBL" id="WTYR01000001">
    <property type="protein sequence ID" value="MXP10700.1"/>
    <property type="molecule type" value="Genomic_DNA"/>
</dbReference>
<keyword evidence="2" id="KW-0812">Transmembrane</keyword>
<feature type="compositionally biased region" description="Acidic residues" evidence="1">
    <location>
        <begin position="47"/>
        <end position="59"/>
    </location>
</feature>
<sequence length="68" mass="7433">MPSPVVDGNHSLVNILSIALTHALMLIAAWRLLFRDDLTADPPPPPDEPEDESPVEESDPAPQFGAYR</sequence>
<keyword evidence="2" id="KW-0472">Membrane</keyword>
<protein>
    <submittedName>
        <fullName evidence="3">Uncharacterized protein</fullName>
    </submittedName>
</protein>
<proteinExistence type="predicted"/>
<dbReference type="AlphaFoldDB" id="A0A6I4U3W3"/>
<dbReference type="Proteomes" id="UP000429229">
    <property type="component" value="Unassembled WGS sequence"/>
</dbReference>
<comment type="caution">
    <text evidence="3">The sequence shown here is derived from an EMBL/GenBank/DDBJ whole genome shotgun (WGS) entry which is preliminary data.</text>
</comment>
<accession>A0A6I4U3W3</accession>